<evidence type="ECO:0000313" key="3">
    <source>
        <dbReference type="Proteomes" id="UP000050786"/>
    </source>
</evidence>
<dbReference type="RefSeq" id="WP_058271872.1">
    <property type="nucleotide sequence ID" value="NZ_CYPS01000008.1"/>
</dbReference>
<keyword evidence="3" id="KW-1185">Reference proteome</keyword>
<organism evidence="2 3">
    <name type="scientific">Ruegeria atlantica</name>
    <dbReference type="NCBI Taxonomy" id="81569"/>
    <lineage>
        <taxon>Bacteria</taxon>
        <taxon>Pseudomonadati</taxon>
        <taxon>Pseudomonadota</taxon>
        <taxon>Alphaproteobacteria</taxon>
        <taxon>Rhodobacterales</taxon>
        <taxon>Roseobacteraceae</taxon>
        <taxon>Ruegeria</taxon>
    </lineage>
</organism>
<reference evidence="3" key="1">
    <citation type="submission" date="2015-09" db="EMBL/GenBank/DDBJ databases">
        <authorList>
            <person name="Rodrigo-Torres L."/>
            <person name="Arahal D.R."/>
        </authorList>
    </citation>
    <scope>NUCLEOTIDE SEQUENCE [LARGE SCALE GENOMIC DNA]</scope>
    <source>
        <strain evidence="3">CECT 4293</strain>
    </source>
</reference>
<dbReference type="AlphaFoldDB" id="A0A0P1E1P9"/>
<dbReference type="EMBL" id="CYPS01000008">
    <property type="protein sequence ID" value="CUH41806.1"/>
    <property type="molecule type" value="Genomic_DNA"/>
</dbReference>
<sequence>MKIYVTSVFVDDQDKAQKFYTEVLGFKVKHNIPLGTNRWLTVVSEEDPDGTELLLEPSDHPATSPFKEAIVADGIAAHSFQVQDLDAEWKKLTDRGVEFTTEPMDAGAVHMAVFDDTCGNLIQLIQMKDA</sequence>
<feature type="domain" description="VOC" evidence="1">
    <location>
        <begin position="1"/>
        <end position="127"/>
    </location>
</feature>
<dbReference type="InterPro" id="IPR037523">
    <property type="entry name" value="VOC_core"/>
</dbReference>
<protein>
    <submittedName>
        <fullName evidence="2">Methylmalonyl-CoA epimerase</fullName>
    </submittedName>
</protein>
<dbReference type="Pfam" id="PF00903">
    <property type="entry name" value="Glyoxalase"/>
    <property type="match status" value="1"/>
</dbReference>
<dbReference type="PANTHER" id="PTHR36437:SF2">
    <property type="entry name" value="GLYOXALASE_BLEOMYCIN RESISTANCE PROTEIN_DIOXYGENASE"/>
    <property type="match status" value="1"/>
</dbReference>
<evidence type="ECO:0000259" key="1">
    <source>
        <dbReference type="PROSITE" id="PS51819"/>
    </source>
</evidence>
<dbReference type="Proteomes" id="UP000050786">
    <property type="component" value="Unassembled WGS sequence"/>
</dbReference>
<dbReference type="PROSITE" id="PS51819">
    <property type="entry name" value="VOC"/>
    <property type="match status" value="1"/>
</dbReference>
<dbReference type="InterPro" id="IPR029068">
    <property type="entry name" value="Glyas_Bleomycin-R_OHBP_Dase"/>
</dbReference>
<accession>A0A0P1E1P9</accession>
<proteinExistence type="predicted"/>
<dbReference type="InterPro" id="IPR004360">
    <property type="entry name" value="Glyas_Fos-R_dOase_dom"/>
</dbReference>
<dbReference type="Gene3D" id="3.10.180.10">
    <property type="entry name" value="2,3-Dihydroxybiphenyl 1,2-Dioxygenase, domain 1"/>
    <property type="match status" value="1"/>
</dbReference>
<evidence type="ECO:0000313" key="2">
    <source>
        <dbReference type="EMBL" id="CUH41806.1"/>
    </source>
</evidence>
<dbReference type="CDD" id="cd07263">
    <property type="entry name" value="VOC_like"/>
    <property type="match status" value="1"/>
</dbReference>
<name>A0A0P1E1P9_9RHOB</name>
<dbReference type="PANTHER" id="PTHR36437">
    <property type="entry name" value="GLYOXALASE/BLEOMYCIN RESISTANCE PROTEIN/DIOXYGENASE"/>
    <property type="match status" value="1"/>
</dbReference>
<dbReference type="SUPFAM" id="SSF54593">
    <property type="entry name" value="Glyoxalase/Bleomycin resistance protein/Dihydroxybiphenyl dioxygenase"/>
    <property type="match status" value="1"/>
</dbReference>
<gene>
    <name evidence="2" type="ORF">RUM4293_00687</name>
</gene>